<feature type="transmembrane region" description="Helical" evidence="6">
    <location>
        <begin position="234"/>
        <end position="253"/>
    </location>
</feature>
<evidence type="ECO:0000256" key="4">
    <source>
        <dbReference type="ARBA" id="ARBA00023136"/>
    </source>
</evidence>
<feature type="transmembrane region" description="Helical" evidence="6">
    <location>
        <begin position="73"/>
        <end position="98"/>
    </location>
</feature>
<feature type="transmembrane region" description="Helical" evidence="6">
    <location>
        <begin position="498"/>
        <end position="518"/>
    </location>
</feature>
<dbReference type="InterPro" id="IPR018491">
    <property type="entry name" value="SLC12_C"/>
</dbReference>
<feature type="transmembrane region" description="Helical" evidence="6">
    <location>
        <begin position="471"/>
        <end position="492"/>
    </location>
</feature>
<dbReference type="Gene3D" id="1.20.1740.10">
    <property type="entry name" value="Amino acid/polyamine transporter I"/>
    <property type="match status" value="2"/>
</dbReference>
<dbReference type="Pfam" id="PF00324">
    <property type="entry name" value="AA_permease"/>
    <property type="match status" value="1"/>
</dbReference>
<evidence type="ECO:0000256" key="5">
    <source>
        <dbReference type="SAM" id="MobiDB-lite"/>
    </source>
</evidence>
<dbReference type="OrthoDB" id="2020542at2759"/>
<evidence type="ECO:0000313" key="9">
    <source>
        <dbReference type="EMBL" id="KIH56484.1"/>
    </source>
</evidence>
<accession>A0A0C2GC87</accession>
<evidence type="ECO:0000256" key="1">
    <source>
        <dbReference type="ARBA" id="ARBA00004141"/>
    </source>
</evidence>
<gene>
    <name evidence="9" type="ORF">ANCDUO_13335</name>
</gene>
<feature type="transmembrane region" description="Helical" evidence="6">
    <location>
        <begin position="265"/>
        <end position="283"/>
    </location>
</feature>
<dbReference type="PANTHER" id="PTHR11827:SF7">
    <property type="entry name" value="SOLUTE CARRIER FAMILY 12 PROTEIN B0303.11"/>
    <property type="match status" value="1"/>
</dbReference>
<reference evidence="9 10" key="1">
    <citation type="submission" date="2013-12" db="EMBL/GenBank/DDBJ databases">
        <title>Draft genome of the parsitic nematode Ancylostoma duodenale.</title>
        <authorList>
            <person name="Mitreva M."/>
        </authorList>
    </citation>
    <scope>NUCLEOTIDE SEQUENCE [LARGE SCALE GENOMIC DNA]</scope>
    <source>
        <strain evidence="9 10">Zhejiang</strain>
    </source>
</reference>
<feature type="transmembrane region" description="Helical" evidence="6">
    <location>
        <begin position="667"/>
        <end position="683"/>
    </location>
</feature>
<protein>
    <submittedName>
        <fullName evidence="9">Amino acid permease</fullName>
    </submittedName>
</protein>
<evidence type="ECO:0000256" key="6">
    <source>
        <dbReference type="SAM" id="Phobius"/>
    </source>
</evidence>
<feature type="transmembrane region" description="Helical" evidence="6">
    <location>
        <begin position="47"/>
        <end position="67"/>
    </location>
</feature>
<keyword evidence="2 6" id="KW-0812">Transmembrane</keyword>
<dbReference type="Proteomes" id="UP000054047">
    <property type="component" value="Unassembled WGS sequence"/>
</dbReference>
<feature type="transmembrane region" description="Helical" evidence="6">
    <location>
        <begin position="192"/>
        <end position="214"/>
    </location>
</feature>
<feature type="transmembrane region" description="Helical" evidence="6">
    <location>
        <begin position="161"/>
        <end position="180"/>
    </location>
</feature>
<comment type="subcellular location">
    <subcellularLocation>
        <location evidence="1">Membrane</location>
        <topology evidence="1">Multi-pass membrane protein</topology>
    </subcellularLocation>
</comment>
<keyword evidence="3 6" id="KW-1133">Transmembrane helix</keyword>
<dbReference type="GO" id="GO:0015377">
    <property type="term" value="F:chloride:monoatomic cation symporter activity"/>
    <property type="evidence" value="ECO:0007669"/>
    <property type="project" value="InterPro"/>
</dbReference>
<dbReference type="PANTHER" id="PTHR11827">
    <property type="entry name" value="SOLUTE CARRIER FAMILY 12, CATION COTRANSPORTERS"/>
    <property type="match status" value="1"/>
</dbReference>
<evidence type="ECO:0000256" key="3">
    <source>
        <dbReference type="ARBA" id="ARBA00022989"/>
    </source>
</evidence>
<feature type="transmembrane region" description="Helical" evidence="6">
    <location>
        <begin position="317"/>
        <end position="339"/>
    </location>
</feature>
<name>A0A0C2GC87_9BILA</name>
<feature type="region of interest" description="Disordered" evidence="5">
    <location>
        <begin position="949"/>
        <end position="981"/>
    </location>
</feature>
<dbReference type="AlphaFoldDB" id="A0A0C2GC87"/>
<feature type="transmembrane region" description="Helical" evidence="6">
    <location>
        <begin position="530"/>
        <end position="548"/>
    </location>
</feature>
<proteinExistence type="predicted"/>
<dbReference type="GO" id="GO:0016020">
    <property type="term" value="C:membrane"/>
    <property type="evidence" value="ECO:0007669"/>
    <property type="project" value="UniProtKB-SubCell"/>
</dbReference>
<dbReference type="Pfam" id="PF03522">
    <property type="entry name" value="SLC12"/>
    <property type="match status" value="1"/>
</dbReference>
<organism evidence="9 10">
    <name type="scientific">Ancylostoma duodenale</name>
    <dbReference type="NCBI Taxonomy" id="51022"/>
    <lineage>
        <taxon>Eukaryota</taxon>
        <taxon>Metazoa</taxon>
        <taxon>Ecdysozoa</taxon>
        <taxon>Nematoda</taxon>
        <taxon>Chromadorea</taxon>
        <taxon>Rhabditida</taxon>
        <taxon>Rhabditina</taxon>
        <taxon>Rhabditomorpha</taxon>
        <taxon>Strongyloidea</taxon>
        <taxon>Ancylostomatidae</taxon>
        <taxon>Ancylostomatinae</taxon>
        <taxon>Ancylostoma</taxon>
    </lineage>
</organism>
<evidence type="ECO:0000256" key="2">
    <source>
        <dbReference type="ARBA" id="ARBA00022692"/>
    </source>
</evidence>
<keyword evidence="10" id="KW-1185">Reference proteome</keyword>
<evidence type="ECO:0000313" key="10">
    <source>
        <dbReference type="Proteomes" id="UP000054047"/>
    </source>
</evidence>
<dbReference type="InterPro" id="IPR004841">
    <property type="entry name" value="AA-permease/SLC12A_dom"/>
</dbReference>
<evidence type="ECO:0000259" key="7">
    <source>
        <dbReference type="Pfam" id="PF00324"/>
    </source>
</evidence>
<feature type="transmembrane region" description="Helical" evidence="6">
    <location>
        <begin position="689"/>
        <end position="709"/>
    </location>
</feature>
<feature type="compositionally biased region" description="Polar residues" evidence="5">
    <location>
        <begin position="969"/>
        <end position="978"/>
    </location>
</feature>
<evidence type="ECO:0000259" key="8">
    <source>
        <dbReference type="Pfam" id="PF03522"/>
    </source>
</evidence>
<feature type="transmembrane region" description="Helical" evidence="6">
    <location>
        <begin position="721"/>
        <end position="739"/>
    </location>
</feature>
<keyword evidence="4 6" id="KW-0472">Membrane</keyword>
<sequence length="1055" mass="117169">MSADCTSKEPLLAPYGGVEQAFDSSVEDLNGEGLDITSDHQRNWKHVFVRCLQHMIGVIIFIRIQWITEQVGLGLTIGFILLAAIVSVLTTITIAAFCTEQRNGFFATIATYCSPGVSAGITVLYVISNVIAYACFSIGFAETLVNFLRNAGFHMIDASSNDMRIVSLLFCINVMAAAMLRSRENFRCRLGVLVLVALAATVQLLGLMMPSLIIEKRINSTEFKVSDFNPYGEKMIGFIVYFPAVTCIFAGLNMGGNFRNKKEDIFRGTTLALCVASLAYLLMSSLEAHFISASSLVLETVTGSNKNLKAPAVLKSLPVTLVALTSMFYCAYTVMITAARTAQAVGRCPGLVPGWDKLTRGYGKEDNPRKAYVVISIAAVIMSMLGESIVCDESADVGTCACVRLRCARFWTVTMSKNRTVTDFNEIKWTNATRRTSLSVGFAKSPTTHYRFFFPAKARGDRIAAARGDPVLGTTLFFAISANFANIILFRADFNRVASILTIYYLSTYCLLNYIAFMASLKTDKPMFRFFKRWVALFTSFLCIHLILAVSWELTNAAILTFFKFYIFIKWKQSQLKGDQKIVGSSYNTALGGLKNMGRETEFGYKPQAVLKSLPVTLVALTSMFYCAYTVMITAARTAQAVGRCPGLVPGWDKLTRGYGKEDNPRKAYVVISIAAVIMSMLADFNRVASILTIYYLSTYCLLNYIAFMASLKTDKPMFRFFKRWVALFTSFLCVHLILAVSWELTNAAILTFFKFYIFIKWKQSQLKGDQKIVGSSYNTALGGLKNMGRETEFGYKPQILVLTGNPATRPALVDFADNIVKGRSLLTCGYVIPFKPSGRIYMMTDKVDRQMSEWLTNRNILAYPAIIASEDQAEGAATLLQTTGVGKLRPNILMVGFKTKWEQGGVNNMDNINTFYEIIMNAFEKNVGVAIFRNSDIGFDLTERLKGRNSNAGSAADENGIDLDPYLQGNNSQTSQEPSRKISKVGGLIRNVTSFVRKNHPTTVSEVNGEENKTKNRFQLVSKHSVIDPQDNELVVQLERFRTKMCGGYEKTVV</sequence>
<feature type="transmembrane region" description="Helical" evidence="6">
    <location>
        <begin position="119"/>
        <end position="141"/>
    </location>
</feature>
<feature type="domain" description="SLC12A transporter C-terminal" evidence="8">
    <location>
        <begin position="810"/>
        <end position="1046"/>
    </location>
</feature>
<feature type="domain" description="Amino acid permease/ SLC12A" evidence="7">
    <location>
        <begin position="46"/>
        <end position="387"/>
    </location>
</feature>
<dbReference type="InterPro" id="IPR004842">
    <property type="entry name" value="SLC12A_fam"/>
</dbReference>
<dbReference type="EMBL" id="KN735669">
    <property type="protein sequence ID" value="KIH56484.1"/>
    <property type="molecule type" value="Genomic_DNA"/>
</dbReference>